<feature type="short sequence motif" description="Q motif" evidence="7">
    <location>
        <begin position="119"/>
        <end position="147"/>
    </location>
</feature>
<dbReference type="PROSITE" id="PS00039">
    <property type="entry name" value="DEAD_ATP_HELICASE"/>
    <property type="match status" value="1"/>
</dbReference>
<evidence type="ECO:0000256" key="7">
    <source>
        <dbReference type="PROSITE-ProRule" id="PRU00552"/>
    </source>
</evidence>
<proteinExistence type="predicted"/>
<dbReference type="GO" id="GO:0003676">
    <property type="term" value="F:nucleic acid binding"/>
    <property type="evidence" value="ECO:0007669"/>
    <property type="project" value="InterPro"/>
</dbReference>
<evidence type="ECO:0000256" key="8">
    <source>
        <dbReference type="SAM" id="MobiDB-lite"/>
    </source>
</evidence>
<dbReference type="Proteomes" id="UP000800038">
    <property type="component" value="Unassembled WGS sequence"/>
</dbReference>
<dbReference type="InterPro" id="IPR000629">
    <property type="entry name" value="RNA-helicase_DEAD-box_CS"/>
</dbReference>
<dbReference type="InterPro" id="IPR014001">
    <property type="entry name" value="Helicase_ATP-bd"/>
</dbReference>
<evidence type="ECO:0000313" key="12">
    <source>
        <dbReference type="EMBL" id="KAF1945118.1"/>
    </source>
</evidence>
<evidence type="ECO:0000256" key="6">
    <source>
        <dbReference type="ARBA" id="ARBA00047984"/>
    </source>
</evidence>
<evidence type="ECO:0000256" key="5">
    <source>
        <dbReference type="ARBA" id="ARBA00022840"/>
    </source>
</evidence>
<keyword evidence="4" id="KW-0347">Helicase</keyword>
<dbReference type="InterPro" id="IPR011545">
    <property type="entry name" value="DEAD/DEAH_box_helicase_dom"/>
</dbReference>
<dbReference type="Pfam" id="PF00271">
    <property type="entry name" value="Helicase_C"/>
    <property type="match status" value="1"/>
</dbReference>
<dbReference type="SMART" id="SM00487">
    <property type="entry name" value="DEXDc"/>
    <property type="match status" value="1"/>
</dbReference>
<dbReference type="InterPro" id="IPR027417">
    <property type="entry name" value="P-loop_NTPase"/>
</dbReference>
<dbReference type="SMART" id="SM00490">
    <property type="entry name" value="HELICc"/>
    <property type="match status" value="1"/>
</dbReference>
<dbReference type="SUPFAM" id="SSF52540">
    <property type="entry name" value="P-loop containing nucleoside triphosphate hydrolases"/>
    <property type="match status" value="1"/>
</dbReference>
<dbReference type="InterPro" id="IPR013094">
    <property type="entry name" value="AB_hydrolase_3"/>
</dbReference>
<feature type="domain" description="Helicase ATP-binding" evidence="9">
    <location>
        <begin position="150"/>
        <end position="346"/>
    </location>
</feature>
<dbReference type="GO" id="GO:0016787">
    <property type="term" value="F:hydrolase activity"/>
    <property type="evidence" value="ECO:0007669"/>
    <property type="project" value="UniProtKB-KW"/>
</dbReference>
<evidence type="ECO:0000259" key="9">
    <source>
        <dbReference type="PROSITE" id="PS51192"/>
    </source>
</evidence>
<dbReference type="PROSITE" id="PS51192">
    <property type="entry name" value="HELICASE_ATP_BIND_1"/>
    <property type="match status" value="1"/>
</dbReference>
<keyword evidence="13" id="KW-1185">Reference proteome</keyword>
<feature type="region of interest" description="Disordered" evidence="8">
    <location>
        <begin position="533"/>
        <end position="579"/>
    </location>
</feature>
<evidence type="ECO:0000256" key="2">
    <source>
        <dbReference type="ARBA" id="ARBA00022741"/>
    </source>
</evidence>
<dbReference type="CDD" id="cd18787">
    <property type="entry name" value="SF2_C_DEAD"/>
    <property type="match status" value="1"/>
</dbReference>
<sequence>MSDAGALEPSVDAAAARKEQQARDLALVKEAGWTNPIPFNYETVVGGTPTEDETRETAVWLSDAAVYEWDDEFGDVGEPNPELEKMLFEGEHVLRAGGHIKALSFEVNVEGPNKIQPVRNFEDAGLHPIMLDNVKLCQYNAPTPIQSYCIPAVLTGNDVVAIAQTGSGKTAAFLIPILSKLMGKARQLAAPRPNPNRYNALTDRVRAEPLVLVVCPTRELACQIFDEARRLCYRTMLRPCVVYGGAPTKNQREQLEMGCDILIATPGRLMDFMQNINLLSFRRLKFTVIDEADELLSSGWEEVMEKLFGGADMNSDADHTYLMFSATFPKSARRLAKEYMDTDYVRVKVGRVGSTHQNIKQDIIFVDESAKNQALFDLIFSDGPQRTLVFTNSKVKADMVDDFLYNKGLPVTSIHSDRTQREREDALRAFRTGRCPILVATGVTARGLDVANVKHVVNYDLPSTQHDGITEYIHRIGRTARIGNEGKATSFFNDRNEDLGPDLCKILLESNQAVPEFLQQYMPDDPTAIDWHDGTDDESDDGLGGGLGGGFGGDTGEFNPDAGFGGGTGGDAGGDTGFGGDAGGFSADAGGFGGDDGGFGGGGFSADAADNKRETSLCVLNTMSSYCHSIAYFFRLPFRIQWRTALVQIPRFVPLSILHITSPKGPHPFLISLPSRKGTIIHVYVFVPPNPVDLEGNGEAERKKMGEWHVPVVLDFHGGGFIMGSPLEQAPYASMMSRELGAVVISVSYRIGPFHQFPAAIHDAEDVLSAILDTSGVSEAANVLRTEIQRYYSMIRSNTLAKKKEHVAPHIAHITTMTLDPTRLAISGFSAGGNIALNMAISVPPCPELAMSPTIGPTGPVKQGPSRADSISPLKNRTATILDDINQPWPSLLPPPQAQPRMLPLLLFYPSLDARLLPHERPMKPMPNALNPDDHKAQKPRMPGLFSIMGPTYLPKKLRAHPRASPGLTDPQYVQKNAAILLVLPEKDTLAVQSDVWVDKMNHSDWNGPVRFGDGRNGDWDGHQGGVARSSNVPSTQNGGLEVWHAPNCRHGWTQFPDTFVPQHERSERELVFARTLDFVKDNWKKELEVEPRQMAKRMQEMRPLRIPSHFGGLTQ</sequence>
<dbReference type="Pfam" id="PF00270">
    <property type="entry name" value="DEAD"/>
    <property type="match status" value="1"/>
</dbReference>
<evidence type="ECO:0000259" key="11">
    <source>
        <dbReference type="PROSITE" id="PS51195"/>
    </source>
</evidence>
<dbReference type="SUPFAM" id="SSF53474">
    <property type="entry name" value="alpha/beta-Hydrolases"/>
    <property type="match status" value="1"/>
</dbReference>
<dbReference type="GO" id="GO:0005524">
    <property type="term" value="F:ATP binding"/>
    <property type="evidence" value="ECO:0007669"/>
    <property type="project" value="UniProtKB-KW"/>
</dbReference>
<name>A0A6A5SZ02_9PLEO</name>
<dbReference type="GO" id="GO:0003724">
    <property type="term" value="F:RNA helicase activity"/>
    <property type="evidence" value="ECO:0007669"/>
    <property type="project" value="UniProtKB-EC"/>
</dbReference>
<dbReference type="InterPro" id="IPR001650">
    <property type="entry name" value="Helicase_C-like"/>
</dbReference>
<keyword evidence="2" id="KW-0547">Nucleotide-binding</keyword>
<comment type="catalytic activity">
    <reaction evidence="6">
        <text>ATP + H2O = ADP + phosphate + H(+)</text>
        <dbReference type="Rhea" id="RHEA:13065"/>
        <dbReference type="ChEBI" id="CHEBI:15377"/>
        <dbReference type="ChEBI" id="CHEBI:15378"/>
        <dbReference type="ChEBI" id="CHEBI:30616"/>
        <dbReference type="ChEBI" id="CHEBI:43474"/>
        <dbReference type="ChEBI" id="CHEBI:456216"/>
        <dbReference type="EC" id="3.6.4.13"/>
    </reaction>
</comment>
<protein>
    <recommendedName>
        <fullName evidence="1">RNA helicase</fullName>
        <ecNumber evidence="1">3.6.4.13</ecNumber>
    </recommendedName>
</protein>
<dbReference type="PANTHER" id="PTHR47958">
    <property type="entry name" value="ATP-DEPENDENT RNA HELICASE DBP3"/>
    <property type="match status" value="1"/>
</dbReference>
<dbReference type="InterPro" id="IPR029058">
    <property type="entry name" value="AB_hydrolase_fold"/>
</dbReference>
<keyword evidence="3" id="KW-0378">Hydrolase</keyword>
<organism evidence="12 13">
    <name type="scientific">Clathrospora elynae</name>
    <dbReference type="NCBI Taxonomy" id="706981"/>
    <lineage>
        <taxon>Eukaryota</taxon>
        <taxon>Fungi</taxon>
        <taxon>Dikarya</taxon>
        <taxon>Ascomycota</taxon>
        <taxon>Pezizomycotina</taxon>
        <taxon>Dothideomycetes</taxon>
        <taxon>Pleosporomycetidae</taxon>
        <taxon>Pleosporales</taxon>
        <taxon>Diademaceae</taxon>
        <taxon>Clathrospora</taxon>
    </lineage>
</organism>
<dbReference type="InterPro" id="IPR014014">
    <property type="entry name" value="RNA_helicase_DEAD_Q_motif"/>
</dbReference>
<evidence type="ECO:0000256" key="3">
    <source>
        <dbReference type="ARBA" id="ARBA00022801"/>
    </source>
</evidence>
<dbReference type="EC" id="3.6.4.13" evidence="1"/>
<feature type="compositionally biased region" description="Gly residues" evidence="8">
    <location>
        <begin position="563"/>
        <end position="579"/>
    </location>
</feature>
<gene>
    <name evidence="12" type="ORF">EJ02DRAFT_339505</name>
</gene>
<dbReference type="EMBL" id="ML976012">
    <property type="protein sequence ID" value="KAF1945118.1"/>
    <property type="molecule type" value="Genomic_DNA"/>
</dbReference>
<dbReference type="FunFam" id="3.40.50.300:FF:000008">
    <property type="entry name" value="ATP-dependent RNA helicase RhlB"/>
    <property type="match status" value="1"/>
</dbReference>
<dbReference type="AlphaFoldDB" id="A0A6A5SZ02"/>
<accession>A0A6A5SZ02</accession>
<evidence type="ECO:0000313" key="13">
    <source>
        <dbReference type="Proteomes" id="UP000800038"/>
    </source>
</evidence>
<dbReference type="PROSITE" id="PS51194">
    <property type="entry name" value="HELICASE_CTER"/>
    <property type="match status" value="1"/>
</dbReference>
<evidence type="ECO:0000256" key="1">
    <source>
        <dbReference type="ARBA" id="ARBA00012552"/>
    </source>
</evidence>
<dbReference type="PROSITE" id="PS51195">
    <property type="entry name" value="Q_MOTIF"/>
    <property type="match status" value="1"/>
</dbReference>
<reference evidence="12" key="1">
    <citation type="journal article" date="2020" name="Stud. Mycol.">
        <title>101 Dothideomycetes genomes: a test case for predicting lifestyles and emergence of pathogens.</title>
        <authorList>
            <person name="Haridas S."/>
            <person name="Albert R."/>
            <person name="Binder M."/>
            <person name="Bloem J."/>
            <person name="Labutti K."/>
            <person name="Salamov A."/>
            <person name="Andreopoulos B."/>
            <person name="Baker S."/>
            <person name="Barry K."/>
            <person name="Bills G."/>
            <person name="Bluhm B."/>
            <person name="Cannon C."/>
            <person name="Castanera R."/>
            <person name="Culley D."/>
            <person name="Daum C."/>
            <person name="Ezra D."/>
            <person name="Gonzalez J."/>
            <person name="Henrissat B."/>
            <person name="Kuo A."/>
            <person name="Liang C."/>
            <person name="Lipzen A."/>
            <person name="Lutzoni F."/>
            <person name="Magnuson J."/>
            <person name="Mondo S."/>
            <person name="Nolan M."/>
            <person name="Ohm R."/>
            <person name="Pangilinan J."/>
            <person name="Park H.-J."/>
            <person name="Ramirez L."/>
            <person name="Alfaro M."/>
            <person name="Sun H."/>
            <person name="Tritt A."/>
            <person name="Yoshinaga Y."/>
            <person name="Zwiers L.-H."/>
            <person name="Turgeon B."/>
            <person name="Goodwin S."/>
            <person name="Spatafora J."/>
            <person name="Crous P."/>
            <person name="Grigoriev I."/>
        </authorList>
    </citation>
    <scope>NUCLEOTIDE SEQUENCE</scope>
    <source>
        <strain evidence="12">CBS 161.51</strain>
    </source>
</reference>
<feature type="domain" description="Helicase C-terminal" evidence="10">
    <location>
        <begin position="358"/>
        <end position="522"/>
    </location>
</feature>
<evidence type="ECO:0000256" key="4">
    <source>
        <dbReference type="ARBA" id="ARBA00022806"/>
    </source>
</evidence>
<dbReference type="Pfam" id="PF07859">
    <property type="entry name" value="Abhydrolase_3"/>
    <property type="match status" value="1"/>
</dbReference>
<feature type="compositionally biased region" description="Gly residues" evidence="8">
    <location>
        <begin position="542"/>
        <end position="555"/>
    </location>
</feature>
<feature type="domain" description="DEAD-box RNA helicase Q" evidence="11">
    <location>
        <begin position="119"/>
        <end position="147"/>
    </location>
</feature>
<dbReference type="Gene3D" id="3.40.50.1820">
    <property type="entry name" value="alpha/beta hydrolase"/>
    <property type="match status" value="1"/>
</dbReference>
<dbReference type="Gene3D" id="3.40.50.300">
    <property type="entry name" value="P-loop containing nucleotide triphosphate hydrolases"/>
    <property type="match status" value="2"/>
</dbReference>
<evidence type="ECO:0000259" key="10">
    <source>
        <dbReference type="PROSITE" id="PS51194"/>
    </source>
</evidence>
<dbReference type="OrthoDB" id="408631at2759"/>
<keyword evidence="5" id="KW-0067">ATP-binding</keyword>